<accession>A0A328FL21</accession>
<dbReference type="InterPro" id="IPR000067">
    <property type="entry name" value="FlgMring_FliF"/>
</dbReference>
<dbReference type="Pfam" id="PF08345">
    <property type="entry name" value="YscJ_FliF_C"/>
    <property type="match status" value="1"/>
</dbReference>
<keyword evidence="14" id="KW-0969">Cilium</keyword>
<dbReference type="AlphaFoldDB" id="A0A328FL21"/>
<feature type="domain" description="Flagellar M-ring N-terminal" evidence="11">
    <location>
        <begin position="42"/>
        <end position="214"/>
    </location>
</feature>
<dbReference type="Proteomes" id="UP000293902">
    <property type="component" value="Chromosome"/>
</dbReference>
<sequence length="572" mass="65092">MNPVIEKIITTFKEMSMVRKVLIGGLALVVVAGFITMFVWANQTPYKAAYSELSQEDAAAVVEILKSSNTPYRLTGDGTTILVPDTMVYDIRLTMAKEGIPKGAGVGYEIFDKSEFGTTEFVQKINKKRALQGELARTIAAFEAVKDAKVMIVLPKESVFVEETKQPSASILLELVADLQKDEVAAIAHLVASSVQDLTPKLVTIVDTAGRILFEGKSEEEEARINAENLADAQYQYKVRFEENLTRRLQTMLERIVGANKAIVRVTSEMDFSKNNMNEEIYDPFERGGEFIRSRKNRAEKVVQLDEQVGIPSSVNPITDEDQAGDKNRELINKSDDTVNYEISRRTRETQKPMAELTRLSVAAVIDGKYEFQTGDNGDTKRVYMPRSAEEMQQFQSIVTRAMGYNEERNDQVSMECFPFASIDDMQGTQERLTGWRMVQKEYGRLIANLLLVFVLFLFIIRPIIKTVRDIKVTVEQEALPSPEERAQLETEEKEPAFIEMNANQQREFFEMMTEDQKEEFIQKMTAAERNAYIANMSSHEKARYYAEKDLFKTVNIIKGWLSDVEEEEEED</sequence>
<dbReference type="InterPro" id="IPR045851">
    <property type="entry name" value="AMP-bd_C_sf"/>
</dbReference>
<evidence type="ECO:0000313" key="15">
    <source>
        <dbReference type="Proteomes" id="UP000248798"/>
    </source>
</evidence>
<dbReference type="GO" id="GO:0003774">
    <property type="term" value="F:cytoskeletal motor activity"/>
    <property type="evidence" value="ECO:0007669"/>
    <property type="project" value="InterPro"/>
</dbReference>
<comment type="similarity">
    <text evidence="3 9">Belongs to the FliF family.</text>
</comment>
<evidence type="ECO:0000256" key="3">
    <source>
        <dbReference type="ARBA" id="ARBA00007971"/>
    </source>
</evidence>
<keyword evidence="14" id="KW-0966">Cell projection</keyword>
<evidence type="ECO:0000256" key="4">
    <source>
        <dbReference type="ARBA" id="ARBA00022475"/>
    </source>
</evidence>
<organism evidence="14 15">
    <name type="scientific">Desulfobacter hydrogenophilus</name>
    <dbReference type="NCBI Taxonomy" id="2291"/>
    <lineage>
        <taxon>Bacteria</taxon>
        <taxon>Pseudomonadati</taxon>
        <taxon>Thermodesulfobacteriota</taxon>
        <taxon>Desulfobacteria</taxon>
        <taxon>Desulfobacterales</taxon>
        <taxon>Desulfobacteraceae</taxon>
        <taxon>Desulfobacter</taxon>
    </lineage>
</organism>
<dbReference type="OrthoDB" id="9807026at2"/>
<dbReference type="PRINTS" id="PR01009">
    <property type="entry name" value="FLGMRINGFLIF"/>
</dbReference>
<keyword evidence="6 10" id="KW-1133">Transmembrane helix</keyword>
<evidence type="ECO:0000256" key="10">
    <source>
        <dbReference type="SAM" id="Phobius"/>
    </source>
</evidence>
<evidence type="ECO:0000256" key="2">
    <source>
        <dbReference type="ARBA" id="ARBA00004651"/>
    </source>
</evidence>
<dbReference type="GO" id="GO:0009431">
    <property type="term" value="C:bacterial-type flagellum basal body, MS ring"/>
    <property type="evidence" value="ECO:0007669"/>
    <property type="project" value="InterPro"/>
</dbReference>
<keyword evidence="4" id="KW-1003">Cell membrane</keyword>
<keyword evidence="5 10" id="KW-0812">Transmembrane</keyword>
<dbReference type="PIRSF" id="PIRSF004862">
    <property type="entry name" value="FliF"/>
    <property type="match status" value="1"/>
</dbReference>
<dbReference type="EMBL" id="QLNI01000001">
    <property type="protein sequence ID" value="RAM03933.1"/>
    <property type="molecule type" value="Genomic_DNA"/>
</dbReference>
<keyword evidence="8 9" id="KW-0975">Bacterial flagellum</keyword>
<reference evidence="14 15" key="1">
    <citation type="submission" date="2018-06" db="EMBL/GenBank/DDBJ databases">
        <title>Complete Genome Sequence of Desulfobacter hydrogenophilus (DSM3380).</title>
        <authorList>
            <person name="Marietou A."/>
            <person name="Schreiber L."/>
            <person name="Marshall I."/>
            <person name="Jorgensen B."/>
        </authorList>
    </citation>
    <scope>NUCLEOTIDE SEQUENCE [LARGE SCALE GENOMIC DNA]</scope>
    <source>
        <strain evidence="14 15">DSM 3380</strain>
    </source>
</reference>
<evidence type="ECO:0000256" key="5">
    <source>
        <dbReference type="ARBA" id="ARBA00022692"/>
    </source>
</evidence>
<feature type="transmembrane region" description="Helical" evidence="10">
    <location>
        <begin position="21"/>
        <end position="41"/>
    </location>
</feature>
<dbReference type="EMBL" id="CP036313">
    <property type="protein sequence ID" value="QBH12949.1"/>
    <property type="molecule type" value="Genomic_DNA"/>
</dbReference>
<comment type="function">
    <text evidence="9">The M ring may be actively involved in energy transduction.</text>
</comment>
<dbReference type="InterPro" id="IPR006182">
    <property type="entry name" value="FliF_N_dom"/>
</dbReference>
<dbReference type="GO" id="GO:0071973">
    <property type="term" value="P:bacterial-type flagellum-dependent cell motility"/>
    <property type="evidence" value="ECO:0007669"/>
    <property type="project" value="InterPro"/>
</dbReference>
<dbReference type="Proteomes" id="UP000248798">
    <property type="component" value="Unassembled WGS sequence"/>
</dbReference>
<dbReference type="PANTHER" id="PTHR30046:SF0">
    <property type="entry name" value="FLAGELLAR M-RING PROTEIN"/>
    <property type="match status" value="1"/>
</dbReference>
<name>A0A328FL21_9BACT</name>
<protein>
    <recommendedName>
        <fullName evidence="9">Flagellar M-ring protein</fullName>
    </recommendedName>
</protein>
<reference evidence="13 16" key="2">
    <citation type="submission" date="2019-02" db="EMBL/GenBank/DDBJ databases">
        <title>Complete genome sequence of Desulfobacter hydrogenophilus AcRS1.</title>
        <authorList>
            <person name="Marietou A."/>
            <person name="Lund M.B."/>
            <person name="Marshall I.P.G."/>
            <person name="Schreiber L."/>
            <person name="Jorgensen B."/>
        </authorList>
    </citation>
    <scope>NUCLEOTIDE SEQUENCE [LARGE SCALE GENOMIC DNA]</scope>
    <source>
        <strain evidence="13 16">AcRS1</strain>
    </source>
</reference>
<feature type="domain" description="Flagellar M-ring C-terminal" evidence="12">
    <location>
        <begin position="253"/>
        <end position="420"/>
    </location>
</feature>
<dbReference type="InterPro" id="IPR043427">
    <property type="entry name" value="YscJ/FliF"/>
</dbReference>
<keyword evidence="14" id="KW-0282">Flagellum</keyword>
<dbReference type="InterPro" id="IPR013556">
    <property type="entry name" value="Flag_M-ring_C"/>
</dbReference>
<evidence type="ECO:0000256" key="7">
    <source>
        <dbReference type="ARBA" id="ARBA00023136"/>
    </source>
</evidence>
<evidence type="ECO:0000256" key="6">
    <source>
        <dbReference type="ARBA" id="ARBA00022989"/>
    </source>
</evidence>
<comment type="subcellular location">
    <subcellularLocation>
        <location evidence="1 9">Bacterial flagellum basal body</location>
    </subcellularLocation>
    <subcellularLocation>
        <location evidence="2">Cell membrane</location>
        <topology evidence="2">Multi-pass membrane protein</topology>
    </subcellularLocation>
</comment>
<evidence type="ECO:0000256" key="8">
    <source>
        <dbReference type="ARBA" id="ARBA00023143"/>
    </source>
</evidence>
<evidence type="ECO:0000256" key="9">
    <source>
        <dbReference type="PIRNR" id="PIRNR004862"/>
    </source>
</evidence>
<dbReference type="GO" id="GO:0005886">
    <property type="term" value="C:plasma membrane"/>
    <property type="evidence" value="ECO:0007669"/>
    <property type="project" value="UniProtKB-SubCell"/>
</dbReference>
<proteinExistence type="inferred from homology"/>
<dbReference type="Pfam" id="PF01514">
    <property type="entry name" value="YscJ_FliF"/>
    <property type="match status" value="1"/>
</dbReference>
<evidence type="ECO:0000259" key="11">
    <source>
        <dbReference type="Pfam" id="PF01514"/>
    </source>
</evidence>
<dbReference type="PANTHER" id="PTHR30046">
    <property type="entry name" value="FLAGELLAR M-RING PROTEIN"/>
    <property type="match status" value="1"/>
</dbReference>
<dbReference type="NCBIfam" id="TIGR00206">
    <property type="entry name" value="fliF"/>
    <property type="match status" value="1"/>
</dbReference>
<dbReference type="RefSeq" id="WP_111952591.1">
    <property type="nucleotide sequence ID" value="NZ_CP036313.1"/>
</dbReference>
<feature type="transmembrane region" description="Helical" evidence="10">
    <location>
        <begin position="446"/>
        <end position="465"/>
    </location>
</feature>
<evidence type="ECO:0000259" key="12">
    <source>
        <dbReference type="Pfam" id="PF08345"/>
    </source>
</evidence>
<evidence type="ECO:0000256" key="1">
    <source>
        <dbReference type="ARBA" id="ARBA00004117"/>
    </source>
</evidence>
<evidence type="ECO:0000313" key="14">
    <source>
        <dbReference type="EMBL" id="RAM03933.1"/>
    </source>
</evidence>
<evidence type="ECO:0000313" key="13">
    <source>
        <dbReference type="EMBL" id="QBH12949.1"/>
    </source>
</evidence>
<keyword evidence="16" id="KW-1185">Reference proteome</keyword>
<keyword evidence="7 10" id="KW-0472">Membrane</keyword>
<gene>
    <name evidence="14" type="primary">fliF</name>
    <name evidence="14" type="ORF">DO021_00470</name>
    <name evidence="13" type="ORF">EYB58_08485</name>
</gene>
<dbReference type="Gene3D" id="3.30.300.30">
    <property type="match status" value="1"/>
</dbReference>
<evidence type="ECO:0000313" key="16">
    <source>
        <dbReference type="Proteomes" id="UP000293902"/>
    </source>
</evidence>